<dbReference type="AlphaFoldDB" id="A0A7J0H6E2"/>
<dbReference type="EMBL" id="BJWL01000027">
    <property type="protein sequence ID" value="GFZ18666.1"/>
    <property type="molecule type" value="Genomic_DNA"/>
</dbReference>
<gene>
    <name evidence="3" type="ORF">Acr_27g0004050</name>
</gene>
<dbReference type="PANTHER" id="PTHR14255:SF31">
    <property type="entry name" value="SULFITE EXPORTER TAUE_SAFE FAMILY PROTEIN 3-LIKE"/>
    <property type="match status" value="1"/>
</dbReference>
<keyword evidence="4" id="KW-1185">Reference proteome</keyword>
<comment type="similarity">
    <text evidence="1">Belongs to the 4-toluene sulfonate uptake permease (TSUP) (TC 2.A.102) family.</text>
</comment>
<protein>
    <submittedName>
        <fullName evidence="3">Sulfite exporter TauE/SafE family protein</fullName>
    </submittedName>
</protein>
<comment type="caution">
    <text evidence="3">The sequence shown here is derived from an EMBL/GenBank/DDBJ whole genome shotgun (WGS) entry which is preliminary data.</text>
</comment>
<proteinExistence type="inferred from homology"/>
<evidence type="ECO:0000313" key="3">
    <source>
        <dbReference type="EMBL" id="GFZ18666.1"/>
    </source>
</evidence>
<keyword evidence="2" id="KW-0472">Membrane</keyword>
<dbReference type="OrthoDB" id="434519at2759"/>
<keyword evidence="2" id="KW-1133">Transmembrane helix</keyword>
<accession>A0A7J0H6E2</accession>
<dbReference type="GO" id="GO:0031464">
    <property type="term" value="C:Cul4A-RING E3 ubiquitin ligase complex"/>
    <property type="evidence" value="ECO:0007669"/>
    <property type="project" value="TreeGrafter"/>
</dbReference>
<dbReference type="GO" id="GO:0016567">
    <property type="term" value="P:protein ubiquitination"/>
    <property type="evidence" value="ECO:0007669"/>
    <property type="project" value="TreeGrafter"/>
</dbReference>
<organism evidence="3 4">
    <name type="scientific">Actinidia rufa</name>
    <dbReference type="NCBI Taxonomy" id="165716"/>
    <lineage>
        <taxon>Eukaryota</taxon>
        <taxon>Viridiplantae</taxon>
        <taxon>Streptophyta</taxon>
        <taxon>Embryophyta</taxon>
        <taxon>Tracheophyta</taxon>
        <taxon>Spermatophyta</taxon>
        <taxon>Magnoliopsida</taxon>
        <taxon>eudicotyledons</taxon>
        <taxon>Gunneridae</taxon>
        <taxon>Pentapetalae</taxon>
        <taxon>asterids</taxon>
        <taxon>Ericales</taxon>
        <taxon>Actinidiaceae</taxon>
        <taxon>Actinidia</taxon>
    </lineage>
</organism>
<reference evidence="3 4" key="1">
    <citation type="submission" date="2019-07" db="EMBL/GenBank/DDBJ databases">
        <title>De Novo Assembly of kiwifruit Actinidia rufa.</title>
        <authorList>
            <person name="Sugita-Konishi S."/>
            <person name="Sato K."/>
            <person name="Mori E."/>
            <person name="Abe Y."/>
            <person name="Kisaki G."/>
            <person name="Hamano K."/>
            <person name="Suezawa K."/>
            <person name="Otani M."/>
            <person name="Fukuda T."/>
            <person name="Manabe T."/>
            <person name="Gomi K."/>
            <person name="Tabuchi M."/>
            <person name="Akimitsu K."/>
            <person name="Kataoka I."/>
        </authorList>
    </citation>
    <scope>NUCLEOTIDE SEQUENCE [LARGE SCALE GENOMIC DNA]</scope>
    <source>
        <strain evidence="4">cv. Fuchu</strain>
    </source>
</reference>
<evidence type="ECO:0000313" key="4">
    <source>
        <dbReference type="Proteomes" id="UP000585474"/>
    </source>
</evidence>
<keyword evidence="2" id="KW-0812">Transmembrane</keyword>
<dbReference type="Proteomes" id="UP000585474">
    <property type="component" value="Unassembled WGS sequence"/>
</dbReference>
<name>A0A7J0H6E2_9ERIC</name>
<sequence length="201" mass="22156">MCLYKGTRLIASKGKEITNWKAHMLFLCGNSSWHSRWIARARRRIHLGAPFPRVGNSATGSKCNIDLCEGLLVLHVSCAVLLLKRFPIPYGNLTLPIVPSAAATFFVLVATIAAFTGQHVVRVISFVGRASIIIFILALSIFVSAISLGGAGIANMLKKLENQEYLGFQNLCNQTSIFVVTTMAMEFYISQEAGWEFLIQF</sequence>
<feature type="transmembrane region" description="Helical" evidence="2">
    <location>
        <begin position="127"/>
        <end position="154"/>
    </location>
</feature>
<feature type="transmembrane region" description="Helical" evidence="2">
    <location>
        <begin position="93"/>
        <end position="115"/>
    </location>
</feature>
<dbReference type="PANTHER" id="PTHR14255">
    <property type="entry name" value="CEREBLON"/>
    <property type="match status" value="1"/>
</dbReference>
<evidence type="ECO:0000256" key="2">
    <source>
        <dbReference type="SAM" id="Phobius"/>
    </source>
</evidence>
<evidence type="ECO:0000256" key="1">
    <source>
        <dbReference type="ARBA" id="ARBA00009142"/>
    </source>
</evidence>